<reference evidence="2 3" key="1">
    <citation type="submission" date="2019-09" db="EMBL/GenBank/DDBJ databases">
        <title>Draft genome sequencing and comparative genomics of hatchery-associated Vibrios.</title>
        <authorList>
            <person name="Kehlet-Delgado H."/>
            <person name="Mueller R.S."/>
        </authorList>
    </citation>
    <scope>NUCLEOTIDE SEQUENCE [LARGE SCALE GENOMIC DNA]</scope>
    <source>
        <strain evidence="2 3">99-70-13A3</strain>
    </source>
</reference>
<feature type="region of interest" description="Disordered" evidence="1">
    <location>
        <begin position="53"/>
        <end position="76"/>
    </location>
</feature>
<name>A0A7Y4DCC2_VIBSP</name>
<evidence type="ECO:0000256" key="1">
    <source>
        <dbReference type="SAM" id="MobiDB-lite"/>
    </source>
</evidence>
<proteinExistence type="predicted"/>
<dbReference type="Proteomes" id="UP000519158">
    <property type="component" value="Unassembled WGS sequence"/>
</dbReference>
<dbReference type="AlphaFoldDB" id="A0A7Y4DCC2"/>
<organism evidence="2 3">
    <name type="scientific">Vibrio splendidus</name>
    <dbReference type="NCBI Taxonomy" id="29497"/>
    <lineage>
        <taxon>Bacteria</taxon>
        <taxon>Pseudomonadati</taxon>
        <taxon>Pseudomonadota</taxon>
        <taxon>Gammaproteobacteria</taxon>
        <taxon>Vibrionales</taxon>
        <taxon>Vibrionaceae</taxon>
        <taxon>Vibrio</taxon>
    </lineage>
</organism>
<evidence type="ECO:0000313" key="3">
    <source>
        <dbReference type="Proteomes" id="UP000519158"/>
    </source>
</evidence>
<protein>
    <submittedName>
        <fullName evidence="2">Uncharacterized protein</fullName>
    </submittedName>
</protein>
<comment type="caution">
    <text evidence="2">The sequence shown here is derived from an EMBL/GenBank/DDBJ whole genome shotgun (WGS) entry which is preliminary data.</text>
</comment>
<accession>A0A7Y4DCC2</accession>
<gene>
    <name evidence="2" type="ORF">F0234_23730</name>
</gene>
<dbReference type="RefSeq" id="WP_171331117.1">
    <property type="nucleotide sequence ID" value="NZ_CAWPOP010000027.1"/>
</dbReference>
<sequence length="76" mass="8452">MQYLRILLGVAKLAPYIAAAYRNWQAAKAQKQKQEQVNHINESPKETFADEFGAASGSVQLTTPKPNRLPPDTDKP</sequence>
<evidence type="ECO:0000313" key="2">
    <source>
        <dbReference type="EMBL" id="NOJ15761.1"/>
    </source>
</evidence>
<dbReference type="EMBL" id="VTXL01000033">
    <property type="protein sequence ID" value="NOJ15761.1"/>
    <property type="molecule type" value="Genomic_DNA"/>
</dbReference>